<dbReference type="Pfam" id="PF02588">
    <property type="entry name" value="YitT_membrane"/>
    <property type="match status" value="1"/>
</dbReference>
<keyword evidence="3 6" id="KW-0812">Transmembrane</keyword>
<accession>A0A1T4LRG2</accession>
<dbReference type="AlphaFoldDB" id="A0A1T4LRG2"/>
<evidence type="ECO:0000313" key="8">
    <source>
        <dbReference type="EMBL" id="SJZ57322.1"/>
    </source>
</evidence>
<feature type="domain" description="DUF2179" evidence="7">
    <location>
        <begin position="247"/>
        <end position="295"/>
    </location>
</feature>
<dbReference type="InterPro" id="IPR051461">
    <property type="entry name" value="UPF0750_membrane"/>
</dbReference>
<dbReference type="OrthoDB" id="1422399at2"/>
<dbReference type="RefSeq" id="WP_078736460.1">
    <property type="nucleotide sequence ID" value="NZ_FUXE01000004.1"/>
</dbReference>
<keyword evidence="4 6" id="KW-1133">Transmembrane helix</keyword>
<dbReference type="CDD" id="cd16380">
    <property type="entry name" value="YitT_C"/>
    <property type="match status" value="1"/>
</dbReference>
<dbReference type="Gene3D" id="3.30.70.120">
    <property type="match status" value="1"/>
</dbReference>
<evidence type="ECO:0000256" key="5">
    <source>
        <dbReference type="ARBA" id="ARBA00023136"/>
    </source>
</evidence>
<feature type="transmembrane region" description="Helical" evidence="6">
    <location>
        <begin position="174"/>
        <end position="193"/>
    </location>
</feature>
<evidence type="ECO:0000256" key="4">
    <source>
        <dbReference type="ARBA" id="ARBA00022989"/>
    </source>
</evidence>
<dbReference type="Proteomes" id="UP000190121">
    <property type="component" value="Unassembled WGS sequence"/>
</dbReference>
<evidence type="ECO:0000256" key="2">
    <source>
        <dbReference type="ARBA" id="ARBA00022475"/>
    </source>
</evidence>
<keyword evidence="2" id="KW-1003">Cell membrane</keyword>
<organism evidence="8 9">
    <name type="scientific">Porphyromonas circumdentaria</name>
    <dbReference type="NCBI Taxonomy" id="29524"/>
    <lineage>
        <taxon>Bacteria</taxon>
        <taxon>Pseudomonadati</taxon>
        <taxon>Bacteroidota</taxon>
        <taxon>Bacteroidia</taxon>
        <taxon>Bacteroidales</taxon>
        <taxon>Porphyromonadaceae</taxon>
        <taxon>Porphyromonas</taxon>
    </lineage>
</organism>
<sequence length="303" mass="32888">MKKRRNPFTELRPASRKQLLNDIFLLLLGALLQAAAYAIFIAPAGIVPGGVYGISIAINHLSKGVWDIFPNGLPIGVVAYFFNIPLFLLAARSLGLSSGAKTIATFLSIGLFTDLITTYITHGKPIIEDDPFLAAVYGGAILGLGVFLTFKVGSTSAGTDVLARVLSKGRNIKTSNLIIFVDAMVILFGLIVFGDLKVPLYSLVTIVVYGKVLDLMSPENPNKAVFIVSENPHQLRDIIVEQLGLRATYLHGQGMYAGVERDTIFMIVERKHLAPLKRLVLERDPKAFIATTNATNDTLPPLI</sequence>
<dbReference type="InterPro" id="IPR003740">
    <property type="entry name" value="YitT"/>
</dbReference>
<dbReference type="PANTHER" id="PTHR33545">
    <property type="entry name" value="UPF0750 MEMBRANE PROTEIN YITT-RELATED"/>
    <property type="match status" value="1"/>
</dbReference>
<dbReference type="GO" id="GO:0005886">
    <property type="term" value="C:plasma membrane"/>
    <property type="evidence" value="ECO:0007669"/>
    <property type="project" value="UniProtKB-SubCell"/>
</dbReference>
<protein>
    <submittedName>
        <fullName evidence="8">Uncharacterized membrane-anchored protein YitT, contains DUF161 and DUF2179 domains</fullName>
    </submittedName>
</protein>
<reference evidence="9" key="1">
    <citation type="submission" date="2017-02" db="EMBL/GenBank/DDBJ databases">
        <authorList>
            <person name="Varghese N."/>
            <person name="Submissions S."/>
        </authorList>
    </citation>
    <scope>NUCLEOTIDE SEQUENCE [LARGE SCALE GENOMIC DNA]</scope>
    <source>
        <strain evidence="9">ATCC 51356</strain>
    </source>
</reference>
<feature type="transmembrane region" description="Helical" evidence="6">
    <location>
        <begin position="103"/>
        <end position="120"/>
    </location>
</feature>
<dbReference type="InterPro" id="IPR015867">
    <property type="entry name" value="N-reg_PII/ATP_PRibTrfase_C"/>
</dbReference>
<dbReference type="PIRSF" id="PIRSF006483">
    <property type="entry name" value="Membrane_protein_YitT"/>
    <property type="match status" value="1"/>
</dbReference>
<dbReference type="EMBL" id="FUXE01000004">
    <property type="protein sequence ID" value="SJZ57322.1"/>
    <property type="molecule type" value="Genomic_DNA"/>
</dbReference>
<gene>
    <name evidence="8" type="ORF">SAMN02745171_00499</name>
</gene>
<feature type="transmembrane region" description="Helical" evidence="6">
    <location>
        <begin position="132"/>
        <end position="153"/>
    </location>
</feature>
<comment type="subcellular location">
    <subcellularLocation>
        <location evidence="1">Cell membrane</location>
        <topology evidence="1">Multi-pass membrane protein</topology>
    </subcellularLocation>
</comment>
<feature type="transmembrane region" description="Helical" evidence="6">
    <location>
        <begin position="69"/>
        <end position="91"/>
    </location>
</feature>
<keyword evidence="5 6" id="KW-0472">Membrane</keyword>
<evidence type="ECO:0000259" key="7">
    <source>
        <dbReference type="Pfam" id="PF10035"/>
    </source>
</evidence>
<evidence type="ECO:0000256" key="3">
    <source>
        <dbReference type="ARBA" id="ARBA00022692"/>
    </source>
</evidence>
<dbReference type="STRING" id="29524.SAMN02745171_00499"/>
<dbReference type="PANTHER" id="PTHR33545:SF5">
    <property type="entry name" value="UPF0750 MEMBRANE PROTEIN YITT"/>
    <property type="match status" value="1"/>
</dbReference>
<dbReference type="Pfam" id="PF10035">
    <property type="entry name" value="DUF2179"/>
    <property type="match status" value="1"/>
</dbReference>
<evidence type="ECO:0000256" key="1">
    <source>
        <dbReference type="ARBA" id="ARBA00004651"/>
    </source>
</evidence>
<proteinExistence type="predicted"/>
<name>A0A1T4LRG2_9PORP</name>
<evidence type="ECO:0000256" key="6">
    <source>
        <dbReference type="SAM" id="Phobius"/>
    </source>
</evidence>
<dbReference type="InterPro" id="IPR019264">
    <property type="entry name" value="DUF2179"/>
</dbReference>
<keyword evidence="9" id="KW-1185">Reference proteome</keyword>
<evidence type="ECO:0000313" key="9">
    <source>
        <dbReference type="Proteomes" id="UP000190121"/>
    </source>
</evidence>